<feature type="region of interest" description="Disordered" evidence="1">
    <location>
        <begin position="515"/>
        <end position="548"/>
    </location>
</feature>
<dbReference type="EMBL" id="JATAAI010000029">
    <property type="protein sequence ID" value="KAK1736357.1"/>
    <property type="molecule type" value="Genomic_DNA"/>
</dbReference>
<comment type="caution">
    <text evidence="2">The sequence shown here is derived from an EMBL/GenBank/DDBJ whole genome shotgun (WGS) entry which is preliminary data.</text>
</comment>
<name>A0AAD8XZM4_9STRA</name>
<feature type="region of interest" description="Disordered" evidence="1">
    <location>
        <begin position="234"/>
        <end position="271"/>
    </location>
</feature>
<feature type="region of interest" description="Disordered" evidence="1">
    <location>
        <begin position="569"/>
        <end position="588"/>
    </location>
</feature>
<feature type="region of interest" description="Disordered" evidence="1">
    <location>
        <begin position="769"/>
        <end position="791"/>
    </location>
</feature>
<protein>
    <submittedName>
        <fullName evidence="2">Uncharacterized protein</fullName>
    </submittedName>
</protein>
<dbReference type="AlphaFoldDB" id="A0AAD8XZM4"/>
<feature type="region of interest" description="Disordered" evidence="1">
    <location>
        <begin position="1"/>
        <end position="53"/>
    </location>
</feature>
<sequence>MSFRSRFRRQQQQQQPTAAVYANKKNNKRDSISRFLRNGTTSSSSSSSSMMQQSPLAPFDACIEACDALAASSSSVSSTTARLFTQNQQIKRIGEEAEAASINNDDTNGSTTNMNSGGVISDCSVLVSPDGALLFTTPQTNDTDLCNNNTNHDNNNNKYPWTNISNENRDGVILNDEYESAIICGNDLHPTGDYASNGFTARGWDCDAATAALRSSCEVLNMMERFVIVVGGGSDTNNKYHGSSQRRRGGNKHNSSNSNNKHNRVGPLLSSGTDLGTNISVALETMEEYFSTLAETDSQHWRDVCLESTSTSTTTRNTHADDCTKNKIVGGEEGRADTTAAAGFMSEQRQTSLLDRNESEPEISSDIWELVNGVAAMEDFGHTGYSPRVTPKVSVADDNDMIMTTTMTPPNRQINRSDIERESEIQDIRMVAMAADESVEDASSQLLNIMSKQDTTMRSARVASESCLLSECNAVHNCLRSLVAIEPSSGWLFSYWDDDDGGVAAALAVLNSHVEGSSDSMPHPNIERPNHFEGWGAADNDAENDDTDDVEPEVFGEVINLLFDRDQGKSALAGPDSPRRGKRERTLSESYKLEKEEKVALAAAALEEKTKRGQSFRQTILYELNNQRSKKQKSKERLILKAIDVSNAKMAMILSQTFYYIDRHDDNSVDDRESRVYVKNTISHHSIWSDDEFWDHALEQCVAESLQKSGVLLNYVKSSVDVRAVPNKCIKWHDLAPSEYADAAAQVHSVVFAQLGTLAHSMLEMDVSGSGSTARASTPQLANYAPQSFTE</sequence>
<feature type="compositionally biased region" description="Low complexity" evidence="1">
    <location>
        <begin position="42"/>
        <end position="53"/>
    </location>
</feature>
<accession>A0AAD8XZM4</accession>
<proteinExistence type="predicted"/>
<dbReference type="Proteomes" id="UP001224775">
    <property type="component" value="Unassembled WGS sequence"/>
</dbReference>
<dbReference type="PANTHER" id="PTHR13663:SF2">
    <property type="entry name" value="SIMILAR TO RIKEN CDNA 6430548M08"/>
    <property type="match status" value="1"/>
</dbReference>
<dbReference type="InterPro" id="IPR039872">
    <property type="entry name" value="KIAA0513"/>
</dbReference>
<evidence type="ECO:0000313" key="2">
    <source>
        <dbReference type="EMBL" id="KAK1736357.1"/>
    </source>
</evidence>
<keyword evidence="3" id="KW-1185">Reference proteome</keyword>
<gene>
    <name evidence="2" type="ORF">QTG54_012957</name>
</gene>
<dbReference type="PANTHER" id="PTHR13663">
    <property type="entry name" value="SIMILAR TO RIKEN CDNA 6430548M08"/>
    <property type="match status" value="1"/>
</dbReference>
<organism evidence="2 3">
    <name type="scientific">Skeletonema marinoi</name>
    <dbReference type="NCBI Taxonomy" id="267567"/>
    <lineage>
        <taxon>Eukaryota</taxon>
        <taxon>Sar</taxon>
        <taxon>Stramenopiles</taxon>
        <taxon>Ochrophyta</taxon>
        <taxon>Bacillariophyta</taxon>
        <taxon>Coscinodiscophyceae</taxon>
        <taxon>Thalassiosirophycidae</taxon>
        <taxon>Thalassiosirales</taxon>
        <taxon>Skeletonemataceae</taxon>
        <taxon>Skeletonema</taxon>
        <taxon>Skeletonema marinoi-dohrnii complex</taxon>
    </lineage>
</organism>
<evidence type="ECO:0000256" key="1">
    <source>
        <dbReference type="SAM" id="MobiDB-lite"/>
    </source>
</evidence>
<evidence type="ECO:0000313" key="3">
    <source>
        <dbReference type="Proteomes" id="UP001224775"/>
    </source>
</evidence>
<reference evidence="2" key="1">
    <citation type="submission" date="2023-06" db="EMBL/GenBank/DDBJ databases">
        <title>Survivors Of The Sea: Transcriptome response of Skeletonema marinoi to long-term dormancy.</title>
        <authorList>
            <person name="Pinder M.I.M."/>
            <person name="Kourtchenko O."/>
            <person name="Robertson E.K."/>
            <person name="Larsson T."/>
            <person name="Maumus F."/>
            <person name="Osuna-Cruz C.M."/>
            <person name="Vancaester E."/>
            <person name="Stenow R."/>
            <person name="Vandepoele K."/>
            <person name="Ploug H."/>
            <person name="Bruchert V."/>
            <person name="Godhe A."/>
            <person name="Topel M."/>
        </authorList>
    </citation>
    <scope>NUCLEOTIDE SEQUENCE</scope>
    <source>
        <strain evidence="2">R05AC</strain>
    </source>
</reference>